<dbReference type="AlphaFoldDB" id="A0A8D9FE09"/>
<accession>A0A8D9FE09</accession>
<evidence type="ECO:0000313" key="1">
    <source>
        <dbReference type="EMBL" id="CAG6787363.1"/>
    </source>
</evidence>
<protein>
    <submittedName>
        <fullName evidence="1">Uncharacterized protein</fullName>
    </submittedName>
</protein>
<name>A0A8D9FE09_9HEMI</name>
<proteinExistence type="predicted"/>
<sequence>MSVGYGPSLGINYELYCVGYPWVGSPHSSAETFTPCCYSGVYSTQVHHRTYLQCSLHSLVVYMTLELGMKLFSWSQCTGRNFLQILSLYKPLSCGIHYPATSGLLFTILHSGDYC</sequence>
<organism evidence="1">
    <name type="scientific">Cacopsylla melanoneura</name>
    <dbReference type="NCBI Taxonomy" id="428564"/>
    <lineage>
        <taxon>Eukaryota</taxon>
        <taxon>Metazoa</taxon>
        <taxon>Ecdysozoa</taxon>
        <taxon>Arthropoda</taxon>
        <taxon>Hexapoda</taxon>
        <taxon>Insecta</taxon>
        <taxon>Pterygota</taxon>
        <taxon>Neoptera</taxon>
        <taxon>Paraneoptera</taxon>
        <taxon>Hemiptera</taxon>
        <taxon>Sternorrhyncha</taxon>
        <taxon>Psylloidea</taxon>
        <taxon>Psyllidae</taxon>
        <taxon>Psyllinae</taxon>
        <taxon>Cacopsylla</taxon>
    </lineage>
</organism>
<dbReference type="EMBL" id="HBUF01653523">
    <property type="protein sequence ID" value="CAG6787363.1"/>
    <property type="molecule type" value="Transcribed_RNA"/>
</dbReference>
<reference evidence="1" key="1">
    <citation type="submission" date="2021-05" db="EMBL/GenBank/DDBJ databases">
        <authorList>
            <person name="Alioto T."/>
            <person name="Alioto T."/>
            <person name="Gomez Garrido J."/>
        </authorList>
    </citation>
    <scope>NUCLEOTIDE SEQUENCE</scope>
</reference>